<protein>
    <recommendedName>
        <fullName evidence="3">NHL repeat containing protein</fullName>
    </recommendedName>
</protein>
<dbReference type="Gene3D" id="2.120.10.30">
    <property type="entry name" value="TolB, C-terminal domain"/>
    <property type="match status" value="1"/>
</dbReference>
<dbReference type="InterPro" id="IPR011042">
    <property type="entry name" value="6-blade_b-propeller_TolB-like"/>
</dbReference>
<gene>
    <name evidence="1" type="ORF">UT64_C0008G0005</name>
</gene>
<dbReference type="EMBL" id="LBXO01000008">
    <property type="protein sequence ID" value="KKR33450.1"/>
    <property type="molecule type" value="Genomic_DNA"/>
</dbReference>
<organism evidence="1 2">
    <name type="scientific">Candidatus Falkowbacteria bacterium GW2011_GWF2_39_8</name>
    <dbReference type="NCBI Taxonomy" id="1618642"/>
    <lineage>
        <taxon>Bacteria</taxon>
        <taxon>Candidatus Falkowiibacteriota</taxon>
    </lineage>
</organism>
<sequence>MALFIIEEETISRAFYLGETHEMKTMHYKIAQLILTPGAKTSTTCEVFIAQPDSTKERLAGKLFVLAELDGRNVSNLKFINYIIDDLNRNYYQNEKIVLREKVSSIKIETIFESALARTNKNIGELLQDAKFSVNLSDINMTIGVVFENELHFSIIGKNKAQLIFRNKNENEANKYKITETTERNEEDQKTLNPNKLFTNIINGALPPDGYLLFTNETLPEYLSNKQILDIVTTLPPTGALEQVKNLLTQVNAYVSFLAILIKNTTGQPLIESRTVSTRTTAQTSISSLKTTEDQTERLLTPSGIIDIRKWISSFNQLFDSFSLNKGGFSSKEKILLADKLSFKKRSGFKIVKNIWQNLKLGLLYILQLLIHLPQLFNKNLFTNLSRYKNNFTSNSIKPIFWFKTLGQKQKIIISVALISIILFLQNSISISFKNKNEEKRKNDQEIIKLIEQKENQVDSSLLYNNEDGAALLLAEISGLIAQLPKKISDKQTLSLIEKYNQLNIKIRHEIKVEPEELADYTKLKDAAQPQHIIILNGKIYAADSANKNIYAFDLKDKSATTINPDVAVISYGFPAVNDNSIYFYNQDNVIELNTELSTSTALTINSIGDKNGLVDQSFYNNKLYTLDAVKKQIYRYDKTLPGFKTGSAWLKNSSDLDSPIDFAVDGSIYVLNSKGEISRFLKGKKEELKLNNIQPALLGSTKITATEKNLYVLDPKNKRIVAYEKTGKLLAQYQSDRFTDLKDFVIDESAKKIFILNGATLLQINI</sequence>
<evidence type="ECO:0000313" key="1">
    <source>
        <dbReference type="EMBL" id="KKR33450.1"/>
    </source>
</evidence>
<proteinExistence type="predicted"/>
<dbReference type="SUPFAM" id="SSF63825">
    <property type="entry name" value="YWTD domain"/>
    <property type="match status" value="1"/>
</dbReference>
<name>A0A0G0SFG4_9BACT</name>
<reference evidence="1 2" key="1">
    <citation type="journal article" date="2015" name="Nature">
        <title>rRNA introns, odd ribosomes, and small enigmatic genomes across a large radiation of phyla.</title>
        <authorList>
            <person name="Brown C.T."/>
            <person name="Hug L.A."/>
            <person name="Thomas B.C."/>
            <person name="Sharon I."/>
            <person name="Castelle C.J."/>
            <person name="Singh A."/>
            <person name="Wilkins M.J."/>
            <person name="Williams K.H."/>
            <person name="Banfield J.F."/>
        </authorList>
    </citation>
    <scope>NUCLEOTIDE SEQUENCE [LARGE SCALE GENOMIC DNA]</scope>
</reference>
<evidence type="ECO:0000313" key="2">
    <source>
        <dbReference type="Proteomes" id="UP000034137"/>
    </source>
</evidence>
<dbReference type="AlphaFoldDB" id="A0A0G0SFG4"/>
<evidence type="ECO:0008006" key="3">
    <source>
        <dbReference type="Google" id="ProtNLM"/>
    </source>
</evidence>
<accession>A0A0G0SFG4</accession>
<dbReference type="Proteomes" id="UP000034137">
    <property type="component" value="Unassembled WGS sequence"/>
</dbReference>
<comment type="caution">
    <text evidence="1">The sequence shown here is derived from an EMBL/GenBank/DDBJ whole genome shotgun (WGS) entry which is preliminary data.</text>
</comment>